<proteinExistence type="predicted"/>
<feature type="region of interest" description="Disordered" evidence="1">
    <location>
        <begin position="88"/>
        <end position="123"/>
    </location>
</feature>
<sequence length="273" mass="29305">MSCRPPAPYPSAPRTCGHSRISRRSTPRLPPCRPSPSSAHGSVRGSGGSGRAALTPVAGFATGRAGGSTCWGIPGAWRTARSSRRCHGSSKKVVLDRGGHAGTDEIGSGAKTPVPEHWNQGPRLSSADVRNLKLGPQSRHKSFLSPWKNSVEIPLTTATPFASSSSSSSSPDAYGLCFSSSTKTPLSVKPCFSREWWFDDLTVLHPKTVQKLITTLSTYGIDNKNLILTRFLRMQSWEGSWMGFACFCMRLKGLAGDPTPLEETAESNSEQGE</sequence>
<dbReference type="Proteomes" id="UP000652761">
    <property type="component" value="Unassembled WGS sequence"/>
</dbReference>
<dbReference type="EMBL" id="NMUH01004273">
    <property type="protein sequence ID" value="MQM09025.1"/>
    <property type="molecule type" value="Genomic_DNA"/>
</dbReference>
<accession>A0A843WX37</accession>
<evidence type="ECO:0000256" key="1">
    <source>
        <dbReference type="SAM" id="MobiDB-lite"/>
    </source>
</evidence>
<gene>
    <name evidence="2" type="ORF">Taro_041886</name>
</gene>
<evidence type="ECO:0000313" key="2">
    <source>
        <dbReference type="EMBL" id="MQM09025.1"/>
    </source>
</evidence>
<reference evidence="2" key="1">
    <citation type="submission" date="2017-07" db="EMBL/GenBank/DDBJ databases">
        <title>Taro Niue Genome Assembly and Annotation.</title>
        <authorList>
            <person name="Atibalentja N."/>
            <person name="Keating K."/>
            <person name="Fields C.J."/>
        </authorList>
    </citation>
    <scope>NUCLEOTIDE SEQUENCE</scope>
    <source>
        <strain evidence="2">Niue_2</strain>
        <tissue evidence="2">Leaf</tissue>
    </source>
</reference>
<keyword evidence="3" id="KW-1185">Reference proteome</keyword>
<organism evidence="2 3">
    <name type="scientific">Colocasia esculenta</name>
    <name type="common">Wild taro</name>
    <name type="synonym">Arum esculentum</name>
    <dbReference type="NCBI Taxonomy" id="4460"/>
    <lineage>
        <taxon>Eukaryota</taxon>
        <taxon>Viridiplantae</taxon>
        <taxon>Streptophyta</taxon>
        <taxon>Embryophyta</taxon>
        <taxon>Tracheophyta</taxon>
        <taxon>Spermatophyta</taxon>
        <taxon>Magnoliopsida</taxon>
        <taxon>Liliopsida</taxon>
        <taxon>Araceae</taxon>
        <taxon>Aroideae</taxon>
        <taxon>Colocasieae</taxon>
        <taxon>Colocasia</taxon>
    </lineage>
</organism>
<evidence type="ECO:0000313" key="3">
    <source>
        <dbReference type="Proteomes" id="UP000652761"/>
    </source>
</evidence>
<name>A0A843WX37_COLES</name>
<dbReference type="AlphaFoldDB" id="A0A843WX37"/>
<feature type="compositionally biased region" description="Pro residues" evidence="1">
    <location>
        <begin position="1"/>
        <end position="11"/>
    </location>
</feature>
<feature type="region of interest" description="Disordered" evidence="1">
    <location>
        <begin position="1"/>
        <end position="51"/>
    </location>
</feature>
<feature type="compositionally biased region" description="Basic and acidic residues" evidence="1">
    <location>
        <begin position="93"/>
        <end position="103"/>
    </location>
</feature>
<protein>
    <submittedName>
        <fullName evidence="2">Uncharacterized protein</fullName>
    </submittedName>
</protein>
<comment type="caution">
    <text evidence="2">The sequence shown here is derived from an EMBL/GenBank/DDBJ whole genome shotgun (WGS) entry which is preliminary data.</text>
</comment>